<evidence type="ECO:0000313" key="8">
    <source>
        <dbReference type="Proteomes" id="UP000005239"/>
    </source>
</evidence>
<dbReference type="Pfam" id="PF03381">
    <property type="entry name" value="CDC50"/>
    <property type="match status" value="1"/>
</dbReference>
<keyword evidence="3" id="KW-0812">Transmembrane</keyword>
<keyword evidence="8" id="KW-1185">Reference proteome</keyword>
<accession>A0A2A6CBI6</accession>
<dbReference type="GO" id="GO:0015247">
    <property type="term" value="F:aminophospholipid flippase activity"/>
    <property type="evidence" value="ECO:0000318"/>
    <property type="project" value="GO_Central"/>
</dbReference>
<evidence type="ECO:0000256" key="1">
    <source>
        <dbReference type="ARBA" id="ARBA00004370"/>
    </source>
</evidence>
<evidence type="ECO:0000256" key="5">
    <source>
        <dbReference type="ARBA" id="ARBA00023136"/>
    </source>
</evidence>
<comment type="similarity">
    <text evidence="2 6">Belongs to the CDC50/LEM3 family.</text>
</comment>
<dbReference type="AlphaFoldDB" id="A0A2A6CBI6"/>
<dbReference type="PANTHER" id="PTHR10926">
    <property type="entry name" value="CELL CYCLE CONTROL PROTEIN 50"/>
    <property type="match status" value="1"/>
</dbReference>
<sequence length="375" mass="42213">MAEDEENTVHIPVRRRKAKNRPKDTAWRQQRLPAIRPVLNAQCALPLTLTLGIACSIIGVFMYLSALNTYEVAVDYTNCTDLITKKSEEKGDYVPTAKIVCVFPIELKNNFTNPVKFYYGLDGFYQNSRLYMASRSEMQLHGKLDDTDGCSPLEMMVDPTDNIKKPIAPCGVIADSLFNDTFSLHTTPDASTPSTLVPFTARGIVSDYVRKQKFKNPDYGENETLCDAFKGTVRPPSWQRDVCTLGAPTTADEAERESVGTGFLNIDLIVWMRAAALPKFRKIYRVLDTEVDNYSGGLAAGNYTLRVFYNYPTAAWRGRKFFYITAEAWSGGSNKTLAIAYMVVGVFLLLVSAIFLLMCLRIRFLERKRVEAQMQ</sequence>
<keyword evidence="5 6" id="KW-0472">Membrane</keyword>
<accession>A0A8R1YD41</accession>
<reference evidence="7" key="2">
    <citation type="submission" date="2022-06" db="UniProtKB">
        <authorList>
            <consortium name="EnsemblMetazoa"/>
        </authorList>
    </citation>
    <scope>IDENTIFICATION</scope>
    <source>
        <strain evidence="7">PS312</strain>
    </source>
</reference>
<dbReference type="GO" id="GO:0005794">
    <property type="term" value="C:Golgi apparatus"/>
    <property type="evidence" value="ECO:0000318"/>
    <property type="project" value="GO_Central"/>
</dbReference>
<evidence type="ECO:0000313" key="7">
    <source>
        <dbReference type="EnsemblMetazoa" id="PPA17277.1"/>
    </source>
</evidence>
<dbReference type="GO" id="GO:0005886">
    <property type="term" value="C:plasma membrane"/>
    <property type="evidence" value="ECO:0000318"/>
    <property type="project" value="GO_Central"/>
</dbReference>
<evidence type="ECO:0000256" key="6">
    <source>
        <dbReference type="PIRNR" id="PIRNR015840"/>
    </source>
</evidence>
<evidence type="ECO:0000256" key="4">
    <source>
        <dbReference type="ARBA" id="ARBA00022989"/>
    </source>
</evidence>
<dbReference type="GO" id="GO:0045332">
    <property type="term" value="P:phospholipid translocation"/>
    <property type="evidence" value="ECO:0000318"/>
    <property type="project" value="GO_Central"/>
</dbReference>
<gene>
    <name evidence="7" type="primary">WBGene00106831</name>
</gene>
<evidence type="ECO:0000256" key="3">
    <source>
        <dbReference type="ARBA" id="ARBA00022692"/>
    </source>
</evidence>
<organism evidence="7 8">
    <name type="scientific">Pristionchus pacificus</name>
    <name type="common">Parasitic nematode worm</name>
    <dbReference type="NCBI Taxonomy" id="54126"/>
    <lineage>
        <taxon>Eukaryota</taxon>
        <taxon>Metazoa</taxon>
        <taxon>Ecdysozoa</taxon>
        <taxon>Nematoda</taxon>
        <taxon>Chromadorea</taxon>
        <taxon>Rhabditida</taxon>
        <taxon>Rhabditina</taxon>
        <taxon>Diplogasteromorpha</taxon>
        <taxon>Diplogasteroidea</taxon>
        <taxon>Neodiplogasteridae</taxon>
        <taxon>Pristionchus</taxon>
    </lineage>
</organism>
<reference evidence="8" key="1">
    <citation type="journal article" date="2008" name="Nat. Genet.">
        <title>The Pristionchus pacificus genome provides a unique perspective on nematode lifestyle and parasitism.</title>
        <authorList>
            <person name="Dieterich C."/>
            <person name="Clifton S.W."/>
            <person name="Schuster L.N."/>
            <person name="Chinwalla A."/>
            <person name="Delehaunty K."/>
            <person name="Dinkelacker I."/>
            <person name="Fulton L."/>
            <person name="Fulton R."/>
            <person name="Godfrey J."/>
            <person name="Minx P."/>
            <person name="Mitreva M."/>
            <person name="Roeseler W."/>
            <person name="Tian H."/>
            <person name="Witte H."/>
            <person name="Yang S.P."/>
            <person name="Wilson R.K."/>
            <person name="Sommer R.J."/>
        </authorList>
    </citation>
    <scope>NUCLEOTIDE SEQUENCE [LARGE SCALE GENOMIC DNA]</scope>
    <source>
        <strain evidence="8">PS312</strain>
    </source>
</reference>
<dbReference type="PIRSF" id="PIRSF015840">
    <property type="entry name" value="DUF284_TM_euk"/>
    <property type="match status" value="1"/>
</dbReference>
<dbReference type="EnsemblMetazoa" id="PPA17277.1">
    <property type="protein sequence ID" value="PPA17277.1"/>
    <property type="gene ID" value="WBGene00106831"/>
</dbReference>
<evidence type="ECO:0000256" key="2">
    <source>
        <dbReference type="ARBA" id="ARBA00009457"/>
    </source>
</evidence>
<dbReference type="GO" id="GO:0005783">
    <property type="term" value="C:endoplasmic reticulum"/>
    <property type="evidence" value="ECO:0000318"/>
    <property type="project" value="GO_Central"/>
</dbReference>
<dbReference type="OrthoDB" id="340608at2759"/>
<dbReference type="PANTHER" id="PTHR10926:SF23">
    <property type="entry name" value="CELL CYCLE CONTROL PROTEIN 50A"/>
    <property type="match status" value="1"/>
</dbReference>
<name>A0A2A6CBI6_PRIPA</name>
<proteinExistence type="inferred from homology"/>
<protein>
    <submittedName>
        <fullName evidence="7">Uncharacterized protein</fullName>
    </submittedName>
</protein>
<dbReference type="InterPro" id="IPR005045">
    <property type="entry name" value="CDC50/LEM3_fam"/>
</dbReference>
<keyword evidence="4" id="KW-1133">Transmembrane helix</keyword>
<comment type="subcellular location">
    <subcellularLocation>
        <location evidence="1">Membrane</location>
    </subcellularLocation>
</comment>
<dbReference type="Proteomes" id="UP000005239">
    <property type="component" value="Unassembled WGS sequence"/>
</dbReference>